<dbReference type="PROSITE" id="PS01122">
    <property type="entry name" value="CASPASE_CYS"/>
    <property type="match status" value="1"/>
</dbReference>
<evidence type="ECO:0000256" key="5">
    <source>
        <dbReference type="ARBA" id="ARBA00022807"/>
    </source>
</evidence>
<dbReference type="SUPFAM" id="SSF52129">
    <property type="entry name" value="Caspase-like"/>
    <property type="match status" value="1"/>
</dbReference>
<comment type="caution">
    <text evidence="9">The sequence shown here is derived from an EMBL/GenBank/DDBJ whole genome shotgun (WGS) entry which is preliminary data.</text>
</comment>
<dbReference type="Proteomes" id="UP001186944">
    <property type="component" value="Unassembled WGS sequence"/>
</dbReference>
<sequence>MSSKAVEIAKLSLQKNYTKLTGELANPEDVADYLYSDVNPPLLTEGMLEEIKVQKTVTAKTKKLLDKLSKRGERVPQKLYEALIETENEELALCLVPYIDMQNKEKQKTAPSKWPPDDSERKQMLSTKIHQLKPKDPVVQKYFNKPEDAYNMGGKRRGICLIINIMQYDNPIKLPKLEPRMGSKKDAENLVAVFTELHFLVQERTNLSSEEILSEASNVAKEVQETDSCMVLAIFSHGGKEGIYGSDNIPVKLEDIKEKFYPVECPALNEKPKIFFIQACRGSKEDKYTSELMYFMIQCHVHVFIC</sequence>
<protein>
    <recommendedName>
        <fullName evidence="11">Caspase-2</fullName>
    </recommendedName>
</protein>
<dbReference type="GO" id="GO:0006508">
    <property type="term" value="P:proteolysis"/>
    <property type="evidence" value="ECO:0007669"/>
    <property type="project" value="UniProtKB-KW"/>
</dbReference>
<dbReference type="AlphaFoldDB" id="A0AA89BRD1"/>
<evidence type="ECO:0000313" key="9">
    <source>
        <dbReference type="EMBL" id="KAK3088241.1"/>
    </source>
</evidence>
<dbReference type="PROSITE" id="PS50208">
    <property type="entry name" value="CASPASE_P20"/>
    <property type="match status" value="1"/>
</dbReference>
<dbReference type="PANTHER" id="PTHR47901">
    <property type="entry name" value="CASPASE RECRUITMENT DOMAIN-CONTAINING PROTEIN 18"/>
    <property type="match status" value="1"/>
</dbReference>
<keyword evidence="2" id="KW-0645">Protease</keyword>
<dbReference type="InterPro" id="IPR002398">
    <property type="entry name" value="Pept_C14"/>
</dbReference>
<dbReference type="InterPro" id="IPR033139">
    <property type="entry name" value="Caspase_cys_AS"/>
</dbReference>
<dbReference type="InterPro" id="IPR001309">
    <property type="entry name" value="Pept_C14_p20"/>
</dbReference>
<keyword evidence="3" id="KW-0053">Apoptosis</keyword>
<dbReference type="InterPro" id="IPR029030">
    <property type="entry name" value="Caspase-like_dom_sf"/>
</dbReference>
<gene>
    <name evidence="9" type="ORF">FSP39_016524</name>
</gene>
<organism evidence="9 10">
    <name type="scientific">Pinctada imbricata</name>
    <name type="common">Atlantic pearl-oyster</name>
    <name type="synonym">Pinctada martensii</name>
    <dbReference type="NCBI Taxonomy" id="66713"/>
    <lineage>
        <taxon>Eukaryota</taxon>
        <taxon>Metazoa</taxon>
        <taxon>Spiralia</taxon>
        <taxon>Lophotrochozoa</taxon>
        <taxon>Mollusca</taxon>
        <taxon>Bivalvia</taxon>
        <taxon>Autobranchia</taxon>
        <taxon>Pteriomorphia</taxon>
        <taxon>Pterioida</taxon>
        <taxon>Pterioidea</taxon>
        <taxon>Pteriidae</taxon>
        <taxon>Pinctada</taxon>
    </lineage>
</organism>
<keyword evidence="4" id="KW-0378">Hydrolase</keyword>
<dbReference type="Gene3D" id="1.10.533.10">
    <property type="entry name" value="Death Domain, Fas"/>
    <property type="match status" value="1"/>
</dbReference>
<dbReference type="GO" id="GO:0042981">
    <property type="term" value="P:regulation of apoptotic process"/>
    <property type="evidence" value="ECO:0007669"/>
    <property type="project" value="InterPro"/>
</dbReference>
<dbReference type="CDD" id="cd01671">
    <property type="entry name" value="CARD"/>
    <property type="match status" value="1"/>
</dbReference>
<dbReference type="PROSITE" id="PS50209">
    <property type="entry name" value="CARD"/>
    <property type="match status" value="1"/>
</dbReference>
<evidence type="ECO:0008006" key="11">
    <source>
        <dbReference type="Google" id="ProtNLM"/>
    </source>
</evidence>
<evidence type="ECO:0000256" key="6">
    <source>
        <dbReference type="ARBA" id="ARBA00023145"/>
    </source>
</evidence>
<reference evidence="9" key="1">
    <citation type="submission" date="2019-08" db="EMBL/GenBank/DDBJ databases">
        <title>The improved chromosome-level genome for the pearl oyster Pinctada fucata martensii using PacBio sequencing and Hi-C.</title>
        <authorList>
            <person name="Zheng Z."/>
        </authorList>
    </citation>
    <scope>NUCLEOTIDE SEQUENCE</scope>
    <source>
        <strain evidence="9">ZZ-2019</strain>
        <tissue evidence="9">Adductor muscle</tissue>
    </source>
</reference>
<keyword evidence="10" id="KW-1185">Reference proteome</keyword>
<dbReference type="Pfam" id="PF00619">
    <property type="entry name" value="CARD"/>
    <property type="match status" value="1"/>
</dbReference>
<name>A0AA89BRD1_PINIB</name>
<accession>A0AA89BRD1</accession>
<comment type="similarity">
    <text evidence="1">Belongs to the peptidase C14A family.</text>
</comment>
<evidence type="ECO:0000313" key="10">
    <source>
        <dbReference type="Proteomes" id="UP001186944"/>
    </source>
</evidence>
<evidence type="ECO:0000256" key="2">
    <source>
        <dbReference type="ARBA" id="ARBA00022670"/>
    </source>
</evidence>
<evidence type="ECO:0000259" key="7">
    <source>
        <dbReference type="PROSITE" id="PS50208"/>
    </source>
</evidence>
<dbReference type="SUPFAM" id="SSF47986">
    <property type="entry name" value="DEATH domain"/>
    <property type="match status" value="1"/>
</dbReference>
<evidence type="ECO:0000256" key="3">
    <source>
        <dbReference type="ARBA" id="ARBA00022703"/>
    </source>
</evidence>
<proteinExistence type="inferred from homology"/>
<dbReference type="EMBL" id="VSWD01000011">
    <property type="protein sequence ID" value="KAK3088241.1"/>
    <property type="molecule type" value="Genomic_DNA"/>
</dbReference>
<dbReference type="InterPro" id="IPR011600">
    <property type="entry name" value="Pept_C14_caspase"/>
</dbReference>
<dbReference type="InterPro" id="IPR015917">
    <property type="entry name" value="Pept_C14A"/>
</dbReference>
<feature type="domain" description="CARD" evidence="8">
    <location>
        <begin position="5"/>
        <end position="98"/>
    </location>
</feature>
<dbReference type="PANTHER" id="PTHR47901:SF8">
    <property type="entry name" value="CASPASE-3"/>
    <property type="match status" value="1"/>
</dbReference>
<keyword evidence="5" id="KW-0788">Thiol protease</keyword>
<dbReference type="Gene3D" id="3.40.50.1460">
    <property type="match status" value="1"/>
</dbReference>
<dbReference type="GO" id="GO:0004197">
    <property type="term" value="F:cysteine-type endopeptidase activity"/>
    <property type="evidence" value="ECO:0007669"/>
    <property type="project" value="InterPro"/>
</dbReference>
<evidence type="ECO:0000259" key="8">
    <source>
        <dbReference type="PROSITE" id="PS50209"/>
    </source>
</evidence>
<feature type="domain" description="Caspase family p20" evidence="7">
    <location>
        <begin position="156"/>
        <end position="284"/>
    </location>
</feature>
<dbReference type="InterPro" id="IPR001315">
    <property type="entry name" value="CARD"/>
</dbReference>
<evidence type="ECO:0000256" key="1">
    <source>
        <dbReference type="ARBA" id="ARBA00010134"/>
    </source>
</evidence>
<evidence type="ECO:0000256" key="4">
    <source>
        <dbReference type="ARBA" id="ARBA00022801"/>
    </source>
</evidence>
<dbReference type="SMART" id="SM00115">
    <property type="entry name" value="CASc"/>
    <property type="match status" value="1"/>
</dbReference>
<dbReference type="PRINTS" id="PR00376">
    <property type="entry name" value="IL1BCENZYME"/>
</dbReference>
<dbReference type="GO" id="GO:0006915">
    <property type="term" value="P:apoptotic process"/>
    <property type="evidence" value="ECO:0007669"/>
    <property type="project" value="UniProtKB-KW"/>
</dbReference>
<dbReference type="InterPro" id="IPR011029">
    <property type="entry name" value="DEATH-like_dom_sf"/>
</dbReference>
<keyword evidence="6" id="KW-0865">Zymogen</keyword>
<dbReference type="Pfam" id="PF00656">
    <property type="entry name" value="Peptidase_C14"/>
    <property type="match status" value="1"/>
</dbReference>